<dbReference type="PANTHER" id="PTHR22880">
    <property type="entry name" value="FALZ-RELATED BROMODOMAIN-CONTAINING PROTEINS"/>
    <property type="match status" value="1"/>
</dbReference>
<keyword evidence="1 2" id="KW-0103">Bromodomain</keyword>
<dbReference type="SUPFAM" id="SSF47370">
    <property type="entry name" value="Bromodomain"/>
    <property type="match status" value="1"/>
</dbReference>
<dbReference type="KEGG" id="olu:OSTLU_13787"/>
<evidence type="ECO:0000256" key="1">
    <source>
        <dbReference type="ARBA" id="ARBA00023117"/>
    </source>
</evidence>
<gene>
    <name evidence="4" type="primary">BRD3502</name>
    <name evidence="4" type="ORF">OSTLU_13787</name>
</gene>
<dbReference type="eggNOG" id="KOG1474">
    <property type="taxonomic scope" value="Eukaryota"/>
</dbReference>
<dbReference type="InterPro" id="IPR001487">
    <property type="entry name" value="Bromodomain"/>
</dbReference>
<evidence type="ECO:0000313" key="4">
    <source>
        <dbReference type="EMBL" id="ABO93820.1"/>
    </source>
</evidence>
<proteinExistence type="predicted"/>
<organism evidence="4 5">
    <name type="scientific">Ostreococcus lucimarinus (strain CCE9901)</name>
    <dbReference type="NCBI Taxonomy" id="436017"/>
    <lineage>
        <taxon>Eukaryota</taxon>
        <taxon>Viridiplantae</taxon>
        <taxon>Chlorophyta</taxon>
        <taxon>Mamiellophyceae</taxon>
        <taxon>Mamiellales</taxon>
        <taxon>Bathycoccaceae</taxon>
        <taxon>Ostreococcus</taxon>
    </lineage>
</organism>
<dbReference type="InterPro" id="IPR036427">
    <property type="entry name" value="Bromodomain-like_sf"/>
</dbReference>
<evidence type="ECO:0000313" key="5">
    <source>
        <dbReference type="Proteomes" id="UP000001568"/>
    </source>
</evidence>
<dbReference type="Pfam" id="PF00439">
    <property type="entry name" value="Bromodomain"/>
    <property type="match status" value="1"/>
</dbReference>
<dbReference type="Gramene" id="ABO93820">
    <property type="protein sequence ID" value="ABO93820"/>
    <property type="gene ID" value="OSTLU_13787"/>
</dbReference>
<sequence>MDATCAPPPARPNCDCAVCVPKALKDGDYDASLKGPTSPFQPYKLVKVELDGTRRPLTAQELNALEKSNPTVCEWQTPLSQAKRMWQKTCAGILKKLFTYKKLAWPFTEPVDWEVLNIPDYPVIIKHPMDLKTIESKLHDGHIESPDEFVALVRTVFRNAYVYNAVGDPSGVRECAEKLSQIFEKELAKL</sequence>
<dbReference type="GO" id="GO:0006355">
    <property type="term" value="P:regulation of DNA-templated transcription"/>
    <property type="evidence" value="ECO:0007669"/>
    <property type="project" value="TreeGrafter"/>
</dbReference>
<accession>A4RR88</accession>
<dbReference type="PRINTS" id="PR00503">
    <property type="entry name" value="BROMODOMAIN"/>
</dbReference>
<dbReference type="HOGENOM" id="CLU_1430221_0_0_1"/>
<name>A4RR88_OSTLU</name>
<evidence type="ECO:0000256" key="2">
    <source>
        <dbReference type="PROSITE-ProRule" id="PRU00035"/>
    </source>
</evidence>
<dbReference type="EMBL" id="CP000581">
    <property type="protein sequence ID" value="ABO93820.1"/>
    <property type="molecule type" value="Genomic_DNA"/>
</dbReference>
<dbReference type="GO" id="GO:0000785">
    <property type="term" value="C:chromatin"/>
    <property type="evidence" value="ECO:0007669"/>
    <property type="project" value="TreeGrafter"/>
</dbReference>
<dbReference type="InterPro" id="IPR050935">
    <property type="entry name" value="Bromo_chromatin_reader"/>
</dbReference>
<feature type="domain" description="Bromo" evidence="3">
    <location>
        <begin position="99"/>
        <end position="164"/>
    </location>
</feature>
<dbReference type="RefSeq" id="XP_001415528.1">
    <property type="nucleotide sequence ID" value="XM_001415491.1"/>
</dbReference>
<dbReference type="GO" id="GO:0006338">
    <property type="term" value="P:chromatin remodeling"/>
    <property type="evidence" value="ECO:0007669"/>
    <property type="project" value="TreeGrafter"/>
</dbReference>
<dbReference type="SMART" id="SM00297">
    <property type="entry name" value="BROMO"/>
    <property type="match status" value="1"/>
</dbReference>
<dbReference type="OrthoDB" id="21449at2759"/>
<dbReference type="GeneID" id="4999934"/>
<dbReference type="Proteomes" id="UP000001568">
    <property type="component" value="Chromosome 1"/>
</dbReference>
<dbReference type="STRING" id="436017.A4RR88"/>
<reference evidence="4 5" key="1">
    <citation type="journal article" date="2007" name="Proc. Natl. Acad. Sci. U.S.A.">
        <title>The tiny eukaryote Ostreococcus provides genomic insights into the paradox of plankton speciation.</title>
        <authorList>
            <person name="Palenik B."/>
            <person name="Grimwood J."/>
            <person name="Aerts A."/>
            <person name="Rouze P."/>
            <person name="Salamov A."/>
            <person name="Putnam N."/>
            <person name="Dupont C."/>
            <person name="Jorgensen R."/>
            <person name="Derelle E."/>
            <person name="Rombauts S."/>
            <person name="Zhou K."/>
            <person name="Otillar R."/>
            <person name="Merchant S.S."/>
            <person name="Podell S."/>
            <person name="Gaasterland T."/>
            <person name="Napoli C."/>
            <person name="Gendler K."/>
            <person name="Manuell A."/>
            <person name="Tai V."/>
            <person name="Vallon O."/>
            <person name="Piganeau G."/>
            <person name="Jancek S."/>
            <person name="Heijde M."/>
            <person name="Jabbari K."/>
            <person name="Bowler C."/>
            <person name="Lohr M."/>
            <person name="Robbens S."/>
            <person name="Werner G."/>
            <person name="Dubchak I."/>
            <person name="Pazour G.J."/>
            <person name="Ren Q."/>
            <person name="Paulsen I."/>
            <person name="Delwiche C."/>
            <person name="Schmutz J."/>
            <person name="Rokhsar D."/>
            <person name="Van de Peer Y."/>
            <person name="Moreau H."/>
            <person name="Grigoriev I.V."/>
        </authorList>
    </citation>
    <scope>NUCLEOTIDE SEQUENCE [LARGE SCALE GENOMIC DNA]</scope>
    <source>
        <strain evidence="4 5">CCE9901</strain>
    </source>
</reference>
<dbReference type="OMA" id="SHASQCE"/>
<protein>
    <recommendedName>
        <fullName evidence="3">Bromo domain-containing protein</fullName>
    </recommendedName>
</protein>
<dbReference type="PROSITE" id="PS50014">
    <property type="entry name" value="BROMODOMAIN_2"/>
    <property type="match status" value="1"/>
</dbReference>
<dbReference type="AlphaFoldDB" id="A4RR88"/>
<evidence type="ECO:0000259" key="3">
    <source>
        <dbReference type="PROSITE" id="PS50014"/>
    </source>
</evidence>
<keyword evidence="5" id="KW-1185">Reference proteome</keyword>
<dbReference type="GO" id="GO:0005634">
    <property type="term" value="C:nucleus"/>
    <property type="evidence" value="ECO:0007669"/>
    <property type="project" value="TreeGrafter"/>
</dbReference>
<dbReference type="Gene3D" id="1.20.920.10">
    <property type="entry name" value="Bromodomain-like"/>
    <property type="match status" value="1"/>
</dbReference>
<dbReference type="PANTHER" id="PTHR22880:SF225">
    <property type="entry name" value="BROMODOMAIN-CONTAINING PROTEIN BET-1-RELATED"/>
    <property type="match status" value="1"/>
</dbReference>